<dbReference type="PANTHER" id="PTHR43167">
    <property type="entry name" value="PUTATIVE (AFU_ORTHOLOGUE AFUA_6G01830)-RELATED"/>
    <property type="match status" value="1"/>
</dbReference>
<organism evidence="4 5">
    <name type="scientific">Salinigranum rubrum</name>
    <dbReference type="NCBI Taxonomy" id="755307"/>
    <lineage>
        <taxon>Archaea</taxon>
        <taxon>Methanobacteriati</taxon>
        <taxon>Methanobacteriota</taxon>
        <taxon>Stenosarchaea group</taxon>
        <taxon>Halobacteria</taxon>
        <taxon>Halobacteriales</taxon>
        <taxon>Haloferacaceae</taxon>
        <taxon>Salinigranum</taxon>
    </lineage>
</organism>
<dbReference type="InterPro" id="IPR029063">
    <property type="entry name" value="SAM-dependent_MTases_sf"/>
</dbReference>
<evidence type="ECO:0000313" key="5">
    <source>
        <dbReference type="Proteomes" id="UP000236584"/>
    </source>
</evidence>
<dbReference type="KEGG" id="srub:C2R22_08690"/>
<dbReference type="Gene3D" id="3.40.50.150">
    <property type="entry name" value="Vaccinia Virus protein VP39"/>
    <property type="match status" value="1"/>
</dbReference>
<evidence type="ECO:0000256" key="2">
    <source>
        <dbReference type="ARBA" id="ARBA00022679"/>
    </source>
</evidence>
<dbReference type="Pfam" id="PF01596">
    <property type="entry name" value="Methyltransf_3"/>
    <property type="match status" value="1"/>
</dbReference>
<sequence>MLEHAAAAGFPTVGRDAGGVLRLLARLVDARDVFEFGSGFGYSASWFARGMGTGRVVLTEYDDEELALARDFLDGTYDVEFAFESGDAMAAFERYDGPFDVVLLDHEGARYAPALARVRSKLRPGGVVVADNVATGPVDTETLVAMLSEDDYADPPTRDASWDVDTTTEGIGVYLDLVRSDPGFETTLLPVGEGLAVSVRVE</sequence>
<dbReference type="PANTHER" id="PTHR43167:SF1">
    <property type="entry name" value="PUTATIVE (AFU_ORTHOLOGUE AFUA_6G01830)-RELATED"/>
    <property type="match status" value="1"/>
</dbReference>
<name>A0A2I8VPT3_9EURY</name>
<reference evidence="4 5" key="1">
    <citation type="submission" date="2018-01" db="EMBL/GenBank/DDBJ databases">
        <title>Complete genome sequence of Salinigranum rubrum GX10T, an extremely halophilic archaeon isolated from a marine solar saltern.</title>
        <authorList>
            <person name="Han S."/>
        </authorList>
    </citation>
    <scope>NUCLEOTIDE SEQUENCE [LARGE SCALE GENOMIC DNA]</scope>
    <source>
        <strain evidence="4 5">GX10</strain>
    </source>
</reference>
<gene>
    <name evidence="4" type="ORF">C2R22_08690</name>
</gene>
<evidence type="ECO:0000256" key="3">
    <source>
        <dbReference type="ARBA" id="ARBA00022691"/>
    </source>
</evidence>
<keyword evidence="2 4" id="KW-0808">Transferase</keyword>
<dbReference type="AlphaFoldDB" id="A0A2I8VPT3"/>
<dbReference type="CDD" id="cd02440">
    <property type="entry name" value="AdoMet_MTases"/>
    <property type="match status" value="1"/>
</dbReference>
<proteinExistence type="predicted"/>
<dbReference type="GO" id="GO:0032259">
    <property type="term" value="P:methylation"/>
    <property type="evidence" value="ECO:0007669"/>
    <property type="project" value="UniProtKB-KW"/>
</dbReference>
<dbReference type="SUPFAM" id="SSF53335">
    <property type="entry name" value="S-adenosyl-L-methionine-dependent methyltransferases"/>
    <property type="match status" value="1"/>
</dbReference>
<evidence type="ECO:0000256" key="1">
    <source>
        <dbReference type="ARBA" id="ARBA00022603"/>
    </source>
</evidence>
<protein>
    <submittedName>
        <fullName evidence="4">Methyltransferase</fullName>
    </submittedName>
</protein>
<evidence type="ECO:0000313" key="4">
    <source>
        <dbReference type="EMBL" id="AUV83932.1"/>
    </source>
</evidence>
<keyword evidence="5" id="KW-1185">Reference proteome</keyword>
<accession>A0A2I8VPT3</accession>
<dbReference type="OrthoDB" id="21414at2157"/>
<keyword evidence="3" id="KW-0949">S-adenosyl-L-methionine</keyword>
<keyword evidence="1 4" id="KW-0489">Methyltransferase</keyword>
<dbReference type="GO" id="GO:0008171">
    <property type="term" value="F:O-methyltransferase activity"/>
    <property type="evidence" value="ECO:0007669"/>
    <property type="project" value="InterPro"/>
</dbReference>
<dbReference type="InterPro" id="IPR002935">
    <property type="entry name" value="SAM_O-MeTrfase"/>
</dbReference>
<dbReference type="PROSITE" id="PS51682">
    <property type="entry name" value="SAM_OMT_I"/>
    <property type="match status" value="1"/>
</dbReference>
<dbReference type="Proteomes" id="UP000236584">
    <property type="component" value="Chromosome"/>
</dbReference>
<dbReference type="EMBL" id="CP026309">
    <property type="protein sequence ID" value="AUV83932.1"/>
    <property type="molecule type" value="Genomic_DNA"/>
</dbReference>